<keyword evidence="2" id="KW-1185">Reference proteome</keyword>
<dbReference type="PANTHER" id="PTHR47074">
    <property type="entry name" value="BNAC02G40300D PROTEIN"/>
    <property type="match status" value="1"/>
</dbReference>
<reference evidence="1" key="1">
    <citation type="submission" date="2018-11" db="EMBL/GenBank/DDBJ databases">
        <authorList>
            <person name="Grassa J C."/>
        </authorList>
    </citation>
    <scope>NUCLEOTIDE SEQUENCE [LARGE SCALE GENOMIC DNA]</scope>
</reference>
<protein>
    <submittedName>
        <fullName evidence="1">Uncharacterized protein</fullName>
    </submittedName>
</protein>
<dbReference type="EMBL" id="UZAU01000716">
    <property type="status" value="NOT_ANNOTATED_CDS"/>
    <property type="molecule type" value="Genomic_DNA"/>
</dbReference>
<dbReference type="AlphaFoldDB" id="A0A803Q9U6"/>
<dbReference type="EnsemblPlants" id="evm.model.08.1800">
    <property type="protein sequence ID" value="cds.evm.model.08.1800"/>
    <property type="gene ID" value="evm.TU.08.1800"/>
</dbReference>
<dbReference type="InterPro" id="IPR052929">
    <property type="entry name" value="RNase_H-like_EbsB-rel"/>
</dbReference>
<evidence type="ECO:0000313" key="2">
    <source>
        <dbReference type="Proteomes" id="UP000596661"/>
    </source>
</evidence>
<accession>A0A803Q9U6</accession>
<dbReference type="PANTHER" id="PTHR47074:SF11">
    <property type="entry name" value="REVERSE TRANSCRIPTASE-LIKE PROTEIN"/>
    <property type="match status" value="1"/>
</dbReference>
<dbReference type="Gramene" id="evm.model.08.1800">
    <property type="protein sequence ID" value="cds.evm.model.08.1800"/>
    <property type="gene ID" value="evm.TU.08.1800"/>
</dbReference>
<name>A0A803Q9U6_CANSA</name>
<dbReference type="Proteomes" id="UP000596661">
    <property type="component" value="Chromosome 8"/>
</dbReference>
<evidence type="ECO:0000313" key="1">
    <source>
        <dbReference type="EnsemblPlants" id="cds.evm.model.08.1800"/>
    </source>
</evidence>
<sequence>MIMVSNSGVAKELEECWADIRLEGKEEDGLVFDEPTKDEFVVDTRWYLVGKLLTGRVLDFQIFQHVMVDLWKSSRDLNNIGYQKKKWGGRPYSQSLIDGFNEVFGDCYLVDFELHGYLFTWETSREMARWVEIRDGLRVVKDFFVNGSFPATLGFAGSISSLLSSFEKALGQKLCLASIWSSQGLVCSGMRRIVGVDDHVDILHHPWLPKNVPYVLTAGFHSSTLLGHHLTLTSTLVDTPTLTGHPSLSNQVVGSLFHVESKDWDVNLIRDIFNNRDANLIMGIPYKGDGAELWSTHATNSYKVNVNAAIFDSKRCYGYGIVTRDDIGALVKVNALFFWELAAKVIEAISVKGALSWVKKIQWQSVDIEIDNSASNFY</sequence>
<reference evidence="1" key="2">
    <citation type="submission" date="2021-03" db="UniProtKB">
        <authorList>
            <consortium name="EnsemblPlants"/>
        </authorList>
    </citation>
    <scope>IDENTIFICATION</scope>
</reference>
<organism evidence="1 2">
    <name type="scientific">Cannabis sativa</name>
    <name type="common">Hemp</name>
    <name type="synonym">Marijuana</name>
    <dbReference type="NCBI Taxonomy" id="3483"/>
    <lineage>
        <taxon>Eukaryota</taxon>
        <taxon>Viridiplantae</taxon>
        <taxon>Streptophyta</taxon>
        <taxon>Embryophyta</taxon>
        <taxon>Tracheophyta</taxon>
        <taxon>Spermatophyta</taxon>
        <taxon>Magnoliopsida</taxon>
        <taxon>eudicotyledons</taxon>
        <taxon>Gunneridae</taxon>
        <taxon>Pentapetalae</taxon>
        <taxon>rosids</taxon>
        <taxon>fabids</taxon>
        <taxon>Rosales</taxon>
        <taxon>Cannabaceae</taxon>
        <taxon>Cannabis</taxon>
    </lineage>
</organism>
<proteinExistence type="predicted"/>